<dbReference type="AlphaFoldDB" id="A0A8H7VFD4"/>
<proteinExistence type="inferred from homology"/>
<dbReference type="PANTHER" id="PTHR11733">
    <property type="entry name" value="ZINC METALLOPROTEASE FAMILY M13 NEPRILYSIN-RELATED"/>
    <property type="match status" value="1"/>
</dbReference>
<comment type="caution">
    <text evidence="12">The sequence shown here is derived from an EMBL/GenBank/DDBJ whole genome shotgun (WGS) entry which is preliminary data.</text>
</comment>
<gene>
    <name evidence="12" type="ORF">INT46_007373</name>
</gene>
<keyword evidence="13" id="KW-1185">Reference proteome</keyword>
<dbReference type="CDD" id="cd08662">
    <property type="entry name" value="M13"/>
    <property type="match status" value="1"/>
</dbReference>
<dbReference type="GO" id="GO:0004222">
    <property type="term" value="F:metalloendopeptidase activity"/>
    <property type="evidence" value="ECO:0007669"/>
    <property type="project" value="InterPro"/>
</dbReference>
<name>A0A8H7VFD4_9FUNG</name>
<keyword evidence="9" id="KW-0812">Transmembrane</keyword>
<keyword evidence="4" id="KW-0479">Metal-binding</keyword>
<feature type="domain" description="Peptidase M13 C-terminal" evidence="10">
    <location>
        <begin position="596"/>
        <end position="810"/>
    </location>
</feature>
<dbReference type="PANTHER" id="PTHR11733:SF167">
    <property type="entry name" value="FI17812P1-RELATED"/>
    <property type="match status" value="1"/>
</dbReference>
<feature type="transmembrane region" description="Helical" evidence="9">
    <location>
        <begin position="50"/>
        <end position="69"/>
    </location>
</feature>
<keyword evidence="7" id="KW-0482">Metalloprotease</keyword>
<keyword evidence="6" id="KW-0862">Zinc</keyword>
<accession>A0A8H7VFD4</accession>
<dbReference type="InterPro" id="IPR024079">
    <property type="entry name" value="MetalloPept_cat_dom_sf"/>
</dbReference>
<feature type="domain" description="Peptidase M13 N-terminal" evidence="11">
    <location>
        <begin position="120"/>
        <end position="534"/>
    </location>
</feature>
<dbReference type="PRINTS" id="PR00786">
    <property type="entry name" value="NEPRILYSIN"/>
</dbReference>
<dbReference type="OrthoDB" id="6475849at2759"/>
<dbReference type="Pfam" id="PF05649">
    <property type="entry name" value="Peptidase_M13_N"/>
    <property type="match status" value="1"/>
</dbReference>
<protein>
    <submittedName>
        <fullName evidence="12">Uncharacterized protein</fullName>
    </submittedName>
</protein>
<dbReference type="SUPFAM" id="SSF55486">
    <property type="entry name" value="Metalloproteases ('zincins'), catalytic domain"/>
    <property type="match status" value="1"/>
</dbReference>
<feature type="region of interest" description="Disordered" evidence="8">
    <location>
        <begin position="1"/>
        <end position="26"/>
    </location>
</feature>
<dbReference type="InterPro" id="IPR000718">
    <property type="entry name" value="Peptidase_M13"/>
</dbReference>
<evidence type="ECO:0000259" key="11">
    <source>
        <dbReference type="Pfam" id="PF05649"/>
    </source>
</evidence>
<dbReference type="Pfam" id="PF01431">
    <property type="entry name" value="Peptidase_M13"/>
    <property type="match status" value="1"/>
</dbReference>
<dbReference type="GO" id="GO:0046872">
    <property type="term" value="F:metal ion binding"/>
    <property type="evidence" value="ECO:0007669"/>
    <property type="project" value="UniProtKB-KW"/>
</dbReference>
<dbReference type="PROSITE" id="PS51885">
    <property type="entry name" value="NEPRILYSIN"/>
    <property type="match status" value="1"/>
</dbReference>
<dbReference type="Gene3D" id="3.40.390.10">
    <property type="entry name" value="Collagenase (Catalytic Domain)"/>
    <property type="match status" value="1"/>
</dbReference>
<dbReference type="GO" id="GO:0005886">
    <property type="term" value="C:plasma membrane"/>
    <property type="evidence" value="ECO:0007669"/>
    <property type="project" value="TreeGrafter"/>
</dbReference>
<evidence type="ECO:0000313" key="13">
    <source>
        <dbReference type="Proteomes" id="UP000650833"/>
    </source>
</evidence>
<evidence type="ECO:0000256" key="9">
    <source>
        <dbReference type="SAM" id="Phobius"/>
    </source>
</evidence>
<comment type="cofactor">
    <cofactor evidence="1">
        <name>Zn(2+)</name>
        <dbReference type="ChEBI" id="CHEBI:29105"/>
    </cofactor>
</comment>
<dbReference type="InterPro" id="IPR042089">
    <property type="entry name" value="Peptidase_M13_dom_2"/>
</dbReference>
<evidence type="ECO:0000256" key="8">
    <source>
        <dbReference type="SAM" id="MobiDB-lite"/>
    </source>
</evidence>
<dbReference type="EMBL" id="JAEPRC010000026">
    <property type="protein sequence ID" value="KAG2214448.1"/>
    <property type="molecule type" value="Genomic_DNA"/>
</dbReference>
<reference evidence="12" key="1">
    <citation type="submission" date="2020-12" db="EMBL/GenBank/DDBJ databases">
        <title>Metabolic potential, ecology and presence of endohyphal bacteria is reflected in genomic diversity of Mucoromycotina.</title>
        <authorList>
            <person name="Muszewska A."/>
            <person name="Okrasinska A."/>
            <person name="Steczkiewicz K."/>
            <person name="Drgas O."/>
            <person name="Orlowska M."/>
            <person name="Perlinska-Lenart U."/>
            <person name="Aleksandrzak-Piekarczyk T."/>
            <person name="Szatraj K."/>
            <person name="Zielenkiewicz U."/>
            <person name="Pilsyk S."/>
            <person name="Malc E."/>
            <person name="Mieczkowski P."/>
            <person name="Kruszewska J.S."/>
            <person name="Biernat P."/>
            <person name="Pawlowska J."/>
        </authorList>
    </citation>
    <scope>NUCLEOTIDE SEQUENCE</scope>
    <source>
        <strain evidence="12">CBS 226.32</strain>
    </source>
</reference>
<sequence>MSAEREPLLQDEADGIGSIGDGNDHFQDNIRSESQSNRIQNGKFTLLEKALFTLAITFFISLCVVAGLYTRRVYEEKPKNPPPTVPAPPGSNNTAPICITPECVLTAAQILKDVDLTANPCDDFYQYTCSNYEKNNEIPEGKSSINSFVSLVNQNKEALRSIFSGTFDDFYDRTHSSATTQLPDPEKLIDKQNFEKVKALYDSCMNEALIDDRGSEPIYPLLKEIRDMFPASSKGSSETRRLTQTLSFLAKRGIGALFEIIVDADPKDPSVNSLQLYQSGLTLPNKVYYTQDETVRVLYETIADTLTVLYKSKSDLASELFAGYDSNATARLIVDFEKKLAEISQLPEEFQDPEATYNPMSLSQLAKIAPSIDWGLYVSHLLPPNAPHPGKIIITSPAFIGNVSTQLLEQETTRTLQAYFTWKVIIAYGDALGEDIRTPLRRLTAKLIGTNPKSIKPRWDTCLDEVNGAIGFMAGRYYVIDKFGGNAKERADDFVNSIKEAFLNRLPDLEWIDSATREKAVEKVDKLIRKVGYPDDSPNIMSPVSLSGYYGDLNLASDDYFGNYVNGRKFAILDEWRQVGKAPVRSKWLMNPQEVNAYYNPSFNEIVFPAGILQVPFFGIDYPDYLNYGGIGVVVGHELTHGFDNMGRHFDADGRLVEWWTNETATQFDKKADCFIKQYNNFTMIDDKGEAIHVNGKFTLGENLADNGGLGESYIAWKQRYDSDKESKRYNNVRLPGLDTLSPEQLFFVNFGRIWCNKVTPAQAKKGVLTDEHSPGKWRVNGAVQNSKYFADAFKCPSGSPMNPVAKCELW</sequence>
<dbReference type="Gene3D" id="1.10.1380.10">
    <property type="entry name" value="Neutral endopeptidase , domain2"/>
    <property type="match status" value="1"/>
</dbReference>
<evidence type="ECO:0000313" key="12">
    <source>
        <dbReference type="EMBL" id="KAG2214448.1"/>
    </source>
</evidence>
<dbReference type="GO" id="GO:0016485">
    <property type="term" value="P:protein processing"/>
    <property type="evidence" value="ECO:0007669"/>
    <property type="project" value="TreeGrafter"/>
</dbReference>
<comment type="similarity">
    <text evidence="2">Belongs to the peptidase M13 family.</text>
</comment>
<dbReference type="Proteomes" id="UP000650833">
    <property type="component" value="Unassembled WGS sequence"/>
</dbReference>
<dbReference type="InterPro" id="IPR008753">
    <property type="entry name" value="Peptidase_M13_N"/>
</dbReference>
<evidence type="ECO:0000256" key="7">
    <source>
        <dbReference type="ARBA" id="ARBA00023049"/>
    </source>
</evidence>
<evidence type="ECO:0000256" key="3">
    <source>
        <dbReference type="ARBA" id="ARBA00022670"/>
    </source>
</evidence>
<keyword evidence="9" id="KW-1133">Transmembrane helix</keyword>
<evidence type="ECO:0000259" key="10">
    <source>
        <dbReference type="Pfam" id="PF01431"/>
    </source>
</evidence>
<organism evidence="12 13">
    <name type="scientific">Mucor plumbeus</name>
    <dbReference type="NCBI Taxonomy" id="97098"/>
    <lineage>
        <taxon>Eukaryota</taxon>
        <taxon>Fungi</taxon>
        <taxon>Fungi incertae sedis</taxon>
        <taxon>Mucoromycota</taxon>
        <taxon>Mucoromycotina</taxon>
        <taxon>Mucoromycetes</taxon>
        <taxon>Mucorales</taxon>
        <taxon>Mucorineae</taxon>
        <taxon>Mucoraceae</taxon>
        <taxon>Mucor</taxon>
    </lineage>
</organism>
<evidence type="ECO:0000256" key="4">
    <source>
        <dbReference type="ARBA" id="ARBA00022723"/>
    </source>
</evidence>
<dbReference type="InterPro" id="IPR018497">
    <property type="entry name" value="Peptidase_M13_C"/>
</dbReference>
<evidence type="ECO:0000256" key="1">
    <source>
        <dbReference type="ARBA" id="ARBA00001947"/>
    </source>
</evidence>
<keyword evidence="9" id="KW-0472">Membrane</keyword>
<keyword evidence="3" id="KW-0645">Protease</keyword>
<keyword evidence="5" id="KW-0378">Hydrolase</keyword>
<evidence type="ECO:0000256" key="6">
    <source>
        <dbReference type="ARBA" id="ARBA00022833"/>
    </source>
</evidence>
<evidence type="ECO:0000256" key="2">
    <source>
        <dbReference type="ARBA" id="ARBA00007357"/>
    </source>
</evidence>
<evidence type="ECO:0000256" key="5">
    <source>
        <dbReference type="ARBA" id="ARBA00022801"/>
    </source>
</evidence>